<dbReference type="PANTHER" id="PTHR43829">
    <property type="entry name" value="AQUAPORIN OR AQUAGLYCEROPORIN RELATED"/>
    <property type="match status" value="1"/>
</dbReference>
<feature type="transmembrane region" description="Helical" evidence="8">
    <location>
        <begin position="141"/>
        <end position="160"/>
    </location>
</feature>
<dbReference type="InterPro" id="IPR050363">
    <property type="entry name" value="MIP/Aquaporin"/>
</dbReference>
<keyword evidence="3 7" id="KW-0813">Transport</keyword>
<dbReference type="PRINTS" id="PR00783">
    <property type="entry name" value="MINTRINSICP"/>
</dbReference>
<dbReference type="InterPro" id="IPR023271">
    <property type="entry name" value="Aquaporin-like"/>
</dbReference>
<dbReference type="AlphaFoldDB" id="A0AAE9YS75"/>
<dbReference type="InterPro" id="IPR000425">
    <property type="entry name" value="MIP"/>
</dbReference>
<dbReference type="SUPFAM" id="SSF81338">
    <property type="entry name" value="Aquaporin-like"/>
    <property type="match status" value="1"/>
</dbReference>
<dbReference type="Pfam" id="PF00230">
    <property type="entry name" value="MIP"/>
    <property type="match status" value="1"/>
</dbReference>
<dbReference type="GO" id="GO:0005886">
    <property type="term" value="C:plasma membrane"/>
    <property type="evidence" value="ECO:0007669"/>
    <property type="project" value="TreeGrafter"/>
</dbReference>
<reference evidence="9 10" key="1">
    <citation type="journal article" date="2015" name="Genome Announc.">
        <title>Draft Genome Sequences of Marine Isolates of Thalassomonas viridans and Thalassomonas actiniarum.</title>
        <authorList>
            <person name="Olonade I."/>
            <person name="van Zyl L.J."/>
            <person name="Trindade M."/>
        </authorList>
    </citation>
    <scope>NUCLEOTIDE SEQUENCE [LARGE SCALE GENOMIC DNA]</scope>
    <source>
        <strain evidence="9 10">A5K-106</strain>
    </source>
</reference>
<dbReference type="GO" id="GO:0015254">
    <property type="term" value="F:glycerol channel activity"/>
    <property type="evidence" value="ECO:0007669"/>
    <property type="project" value="TreeGrafter"/>
</dbReference>
<comment type="subcellular location">
    <subcellularLocation>
        <location evidence="1">Membrane</location>
        <topology evidence="1">Multi-pass membrane protein</topology>
    </subcellularLocation>
</comment>
<dbReference type="PANTHER" id="PTHR43829:SF9">
    <property type="entry name" value="AQUAPORIN-9"/>
    <property type="match status" value="1"/>
</dbReference>
<dbReference type="Proteomes" id="UP000032568">
    <property type="component" value="Chromosome"/>
</dbReference>
<evidence type="ECO:0000256" key="7">
    <source>
        <dbReference type="RuleBase" id="RU000477"/>
    </source>
</evidence>
<keyword evidence="4 7" id="KW-0812">Transmembrane</keyword>
<evidence type="ECO:0000256" key="6">
    <source>
        <dbReference type="ARBA" id="ARBA00023136"/>
    </source>
</evidence>
<dbReference type="RefSeq" id="WP_044833439.1">
    <property type="nucleotide sequence ID" value="NZ_CP059735.1"/>
</dbReference>
<protein>
    <submittedName>
        <fullName evidence="9">Aquaporin family protein</fullName>
    </submittedName>
</protein>
<comment type="similarity">
    <text evidence="2 7">Belongs to the MIP/aquaporin (TC 1.A.8) family.</text>
</comment>
<keyword evidence="10" id="KW-1185">Reference proteome</keyword>
<evidence type="ECO:0000256" key="5">
    <source>
        <dbReference type="ARBA" id="ARBA00022989"/>
    </source>
</evidence>
<feature type="transmembrane region" description="Helical" evidence="8">
    <location>
        <begin position="34"/>
        <end position="55"/>
    </location>
</feature>
<dbReference type="Gene3D" id="1.20.1080.10">
    <property type="entry name" value="Glycerol uptake facilitator protein"/>
    <property type="match status" value="1"/>
</dbReference>
<name>A0AAE9YS75_9GAMM</name>
<dbReference type="EMBL" id="CP059735">
    <property type="protein sequence ID" value="WDD98591.1"/>
    <property type="molecule type" value="Genomic_DNA"/>
</dbReference>
<feature type="transmembrane region" description="Helical" evidence="8">
    <location>
        <begin position="6"/>
        <end position="27"/>
    </location>
</feature>
<feature type="transmembrane region" description="Helical" evidence="8">
    <location>
        <begin position="84"/>
        <end position="107"/>
    </location>
</feature>
<organism evidence="9 10">
    <name type="scientific">Thalassomonas actiniarum</name>
    <dbReference type="NCBI Taxonomy" id="485447"/>
    <lineage>
        <taxon>Bacteria</taxon>
        <taxon>Pseudomonadati</taxon>
        <taxon>Pseudomonadota</taxon>
        <taxon>Gammaproteobacteria</taxon>
        <taxon>Alteromonadales</taxon>
        <taxon>Colwelliaceae</taxon>
        <taxon>Thalassomonas</taxon>
    </lineage>
</organism>
<feature type="transmembrane region" description="Helical" evidence="8">
    <location>
        <begin position="167"/>
        <end position="188"/>
    </location>
</feature>
<keyword evidence="6 8" id="KW-0472">Membrane</keyword>
<evidence type="ECO:0000313" key="9">
    <source>
        <dbReference type="EMBL" id="WDD98591.1"/>
    </source>
</evidence>
<reference evidence="9 10" key="2">
    <citation type="journal article" date="2022" name="Mar. Drugs">
        <title>Bioassay-Guided Fractionation Leads to the Detection of Cholic Acid Generated by the Rare Thalassomonas sp.</title>
        <authorList>
            <person name="Pheiffer F."/>
            <person name="Schneider Y.K."/>
            <person name="Hansen E.H."/>
            <person name="Andersen J.H."/>
            <person name="Isaksson J."/>
            <person name="Busche T."/>
            <person name="R C."/>
            <person name="Kalinowski J."/>
            <person name="Zyl L.V."/>
            <person name="Trindade M."/>
        </authorList>
    </citation>
    <scope>NUCLEOTIDE SEQUENCE [LARGE SCALE GENOMIC DNA]</scope>
    <source>
        <strain evidence="9 10">A5K-106</strain>
    </source>
</reference>
<evidence type="ECO:0000313" key="10">
    <source>
        <dbReference type="Proteomes" id="UP000032568"/>
    </source>
</evidence>
<keyword evidence="5 8" id="KW-1133">Transmembrane helix</keyword>
<dbReference type="KEGG" id="tact:SG35_025615"/>
<proteinExistence type="inferred from homology"/>
<evidence type="ECO:0000256" key="4">
    <source>
        <dbReference type="ARBA" id="ARBA00022692"/>
    </source>
</evidence>
<sequence length="238" mass="24726">MEYIIGEFLGSLFLILFGGGVVANVVLSKSKGENGGWITITAGWAFAVMIGVFVASSSGSPQADINPAVTLAKYFLGVYDSLTYVISAALAQISGCFTGAILVWLTYLPHWKETQDQEAKLAVFCTAPAISHVPGNLISEIIGTVALIFGVGAIVTSGDFAAGMVPYLVGMLVWGIGLSLGGPTGYAINPARDLGPRLAHACLPVANKGSSQWHYAWIPVIGPVTGAAIAAGLWQNIL</sequence>
<evidence type="ECO:0000256" key="8">
    <source>
        <dbReference type="SAM" id="Phobius"/>
    </source>
</evidence>
<evidence type="ECO:0000256" key="2">
    <source>
        <dbReference type="ARBA" id="ARBA00006175"/>
    </source>
</evidence>
<feature type="transmembrane region" description="Helical" evidence="8">
    <location>
        <begin position="214"/>
        <end position="234"/>
    </location>
</feature>
<evidence type="ECO:0000256" key="3">
    <source>
        <dbReference type="ARBA" id="ARBA00022448"/>
    </source>
</evidence>
<evidence type="ECO:0000256" key="1">
    <source>
        <dbReference type="ARBA" id="ARBA00004141"/>
    </source>
</evidence>
<accession>A0AAE9YS75</accession>
<gene>
    <name evidence="9" type="ORF">SG35_025615</name>
</gene>